<evidence type="ECO:0008006" key="4">
    <source>
        <dbReference type="Google" id="ProtNLM"/>
    </source>
</evidence>
<dbReference type="RefSeq" id="WP_186743895.1">
    <property type="nucleotide sequence ID" value="NZ_CP060394.1"/>
</dbReference>
<organism evidence="2 3">
    <name type="scientific">Alloacidobacterium dinghuense</name>
    <dbReference type="NCBI Taxonomy" id="2763107"/>
    <lineage>
        <taxon>Bacteria</taxon>
        <taxon>Pseudomonadati</taxon>
        <taxon>Acidobacteriota</taxon>
        <taxon>Terriglobia</taxon>
        <taxon>Terriglobales</taxon>
        <taxon>Acidobacteriaceae</taxon>
        <taxon>Alloacidobacterium</taxon>
    </lineage>
</organism>
<evidence type="ECO:0000313" key="2">
    <source>
        <dbReference type="EMBL" id="QNI32890.1"/>
    </source>
</evidence>
<keyword evidence="1" id="KW-0812">Transmembrane</keyword>
<feature type="transmembrane region" description="Helical" evidence="1">
    <location>
        <begin position="55"/>
        <end position="81"/>
    </location>
</feature>
<dbReference type="Proteomes" id="UP000515312">
    <property type="component" value="Chromosome"/>
</dbReference>
<evidence type="ECO:0000256" key="1">
    <source>
        <dbReference type="SAM" id="Phobius"/>
    </source>
</evidence>
<keyword evidence="3" id="KW-1185">Reference proteome</keyword>
<feature type="transmembrane region" description="Helical" evidence="1">
    <location>
        <begin position="195"/>
        <end position="211"/>
    </location>
</feature>
<protein>
    <recommendedName>
        <fullName evidence="4">Glycosyltransferase RgtA/B/C/D-like domain-containing protein</fullName>
    </recommendedName>
</protein>
<feature type="transmembrane region" description="Helical" evidence="1">
    <location>
        <begin position="12"/>
        <end position="34"/>
    </location>
</feature>
<feature type="transmembrane region" description="Helical" evidence="1">
    <location>
        <begin position="145"/>
        <end position="163"/>
    </location>
</feature>
<feature type="transmembrane region" description="Helical" evidence="1">
    <location>
        <begin position="410"/>
        <end position="428"/>
    </location>
</feature>
<feature type="transmembrane region" description="Helical" evidence="1">
    <location>
        <begin position="267"/>
        <end position="288"/>
    </location>
</feature>
<sequence>MIASSVTEHTASLMVLEGGLTAIAVAMSFLCPTLGAKYFSRVERSFKRLAQKQGLAVLVVGLTAILLRLAILPVICIPHPFGADDFSFLLSANTFASGRLTNPTPPMWIHFESIHICMKPTYMSMYFPGDGLVLAAGKVLLGHPWFGLLFMVGLMCAGICWMLQAWLPPTWALLGGMLAVVRLGLFTYWINLYSGAGSIAALGGALVLGALPRFIKTVRLRYSLLMAVGISLLAVSRPYEGLLLCVPVSIVLGRWSLAGRNKPTMRVLVRTTVFPLALIVATGAWMGYYDYRAFGSPLTPPYKLNRATYAVAPYYIWQSPRPEPLYHHEVMREFYTRDEMHDYGKVQTILGFSRQTLIKFVRGVFFFSGFALLPPLIMLRRVCLDRRIRFLLLCSLVLAAGMFIENFLYPHYIAAFTAVFYAIGLQAMRHLRVWKPGGNPVGMAITRLTVSLCFVLVIARLDAATSHPMIVMRSDAIADWGGPENYGVERARIENELEHQPGKQLVIVRYVPSHDAFNEWVYNAPDIDTSKVIWAREMDDASNLELVRYYKDRKVWLAQPDLQPAGLSPYPLPNTRAIPSMNSISAADGDNQPQFGG</sequence>
<dbReference type="EMBL" id="CP060394">
    <property type="protein sequence ID" value="QNI32890.1"/>
    <property type="molecule type" value="Genomic_DNA"/>
</dbReference>
<reference evidence="2 3" key="1">
    <citation type="submission" date="2020-08" db="EMBL/GenBank/DDBJ databases">
        <title>Edaphobacter telluris sp. nov. and Acidobacterium dinghuensis sp. nov., two acidobacteria isolated from forest soil.</title>
        <authorList>
            <person name="Fu J."/>
            <person name="Qiu L."/>
        </authorList>
    </citation>
    <scope>NUCLEOTIDE SEQUENCE [LARGE SCALE GENOMIC DNA]</scope>
    <source>
        <strain evidence="2">4Y35</strain>
    </source>
</reference>
<dbReference type="KEGG" id="adin:H7849_02525"/>
<dbReference type="AlphaFoldDB" id="A0A7G8BK20"/>
<keyword evidence="1" id="KW-1133">Transmembrane helix</keyword>
<feature type="transmembrane region" description="Helical" evidence="1">
    <location>
        <begin position="360"/>
        <end position="379"/>
    </location>
</feature>
<feature type="transmembrane region" description="Helical" evidence="1">
    <location>
        <begin position="170"/>
        <end position="189"/>
    </location>
</feature>
<keyword evidence="1" id="KW-0472">Membrane</keyword>
<feature type="transmembrane region" description="Helical" evidence="1">
    <location>
        <begin position="440"/>
        <end position="459"/>
    </location>
</feature>
<name>A0A7G8BK20_9BACT</name>
<gene>
    <name evidence="2" type="ORF">H7849_02525</name>
</gene>
<feature type="transmembrane region" description="Helical" evidence="1">
    <location>
        <begin position="388"/>
        <end position="404"/>
    </location>
</feature>
<accession>A0A7G8BK20</accession>
<evidence type="ECO:0000313" key="3">
    <source>
        <dbReference type="Proteomes" id="UP000515312"/>
    </source>
</evidence>
<proteinExistence type="predicted"/>